<dbReference type="InterPro" id="IPR019734">
    <property type="entry name" value="TPR_rpt"/>
</dbReference>
<evidence type="ECO:0000313" key="2">
    <source>
        <dbReference type="EMBL" id="USD23447.1"/>
    </source>
</evidence>
<name>A0ABY4VLY0_9GAMM</name>
<dbReference type="InterPro" id="IPR011990">
    <property type="entry name" value="TPR-like_helical_dom_sf"/>
</dbReference>
<protein>
    <submittedName>
        <fullName evidence="2">Tetratricopeptide repeat protein</fullName>
    </submittedName>
</protein>
<keyword evidence="1" id="KW-0802">TPR repeat</keyword>
<evidence type="ECO:0000256" key="1">
    <source>
        <dbReference type="PROSITE-ProRule" id="PRU00339"/>
    </source>
</evidence>
<dbReference type="PROSITE" id="PS50005">
    <property type="entry name" value="TPR"/>
    <property type="match status" value="1"/>
</dbReference>
<dbReference type="Gene3D" id="1.25.40.10">
    <property type="entry name" value="Tetratricopeptide repeat domain"/>
    <property type="match status" value="1"/>
</dbReference>
<dbReference type="RefSeq" id="WP_252085792.1">
    <property type="nucleotide sequence ID" value="NZ_CP092418.1"/>
</dbReference>
<keyword evidence="3" id="KW-1185">Reference proteome</keyword>
<accession>A0ABY4VLY0</accession>
<proteinExistence type="predicted"/>
<dbReference type="SMART" id="SM00028">
    <property type="entry name" value="TPR"/>
    <property type="match status" value="2"/>
</dbReference>
<feature type="repeat" description="TPR" evidence="1">
    <location>
        <begin position="36"/>
        <end position="69"/>
    </location>
</feature>
<dbReference type="SUPFAM" id="SSF48452">
    <property type="entry name" value="TPR-like"/>
    <property type="match status" value="1"/>
</dbReference>
<evidence type="ECO:0000313" key="3">
    <source>
        <dbReference type="Proteomes" id="UP001055658"/>
    </source>
</evidence>
<dbReference type="EMBL" id="CP092418">
    <property type="protein sequence ID" value="USD23447.1"/>
    <property type="molecule type" value="Genomic_DNA"/>
</dbReference>
<organism evidence="2 3">
    <name type="scientific">Microbulbifer variabilis</name>
    <dbReference type="NCBI Taxonomy" id="266805"/>
    <lineage>
        <taxon>Bacteria</taxon>
        <taxon>Pseudomonadati</taxon>
        <taxon>Pseudomonadota</taxon>
        <taxon>Gammaproteobacteria</taxon>
        <taxon>Cellvibrionales</taxon>
        <taxon>Microbulbiferaceae</taxon>
        <taxon>Microbulbifer</taxon>
    </lineage>
</organism>
<sequence>MDRDKSYRRACELQTSGKLSQALQLYAQLTASSNDPRYYIAYGMCLQELNHWKQSIAVLKRAIDLKPHYCLPDAQLSLAIAYLKVNQKKEAIKLLSLCASRAPEYPSYESVPNKAKELLKNRK</sequence>
<dbReference type="Pfam" id="PF13181">
    <property type="entry name" value="TPR_8"/>
    <property type="match status" value="1"/>
</dbReference>
<dbReference type="Proteomes" id="UP001055658">
    <property type="component" value="Chromosome"/>
</dbReference>
<gene>
    <name evidence="2" type="ORF">MJO52_09985</name>
</gene>
<reference evidence="2" key="1">
    <citation type="submission" date="2022-02" db="EMBL/GenBank/DDBJ databases">
        <title>Coral-associated bacteria.</title>
        <authorList>
            <person name="Tang K."/>
            <person name="Wang X."/>
        </authorList>
    </citation>
    <scope>NUCLEOTIDE SEQUENCE</scope>
    <source>
        <strain evidence="2">SCSIO 43006</strain>
    </source>
</reference>